<protein>
    <submittedName>
        <fullName evidence="3">Uncharacterized protein</fullName>
    </submittedName>
</protein>
<feature type="transmembrane region" description="Helical" evidence="1">
    <location>
        <begin position="266"/>
        <end position="290"/>
    </location>
</feature>
<feature type="transmembrane region" description="Helical" evidence="1">
    <location>
        <begin position="302"/>
        <end position="324"/>
    </location>
</feature>
<dbReference type="Proteomes" id="UP000749559">
    <property type="component" value="Unassembled WGS sequence"/>
</dbReference>
<dbReference type="PANTHER" id="PTHR33748">
    <property type="entry name" value="PROTEIN CBG04600"/>
    <property type="match status" value="1"/>
</dbReference>
<name>A0A8S4NNM5_OWEFU</name>
<evidence type="ECO:0000313" key="3">
    <source>
        <dbReference type="EMBL" id="CAH1782022.1"/>
    </source>
</evidence>
<reference evidence="3" key="1">
    <citation type="submission" date="2022-03" db="EMBL/GenBank/DDBJ databases">
        <authorList>
            <person name="Martin C."/>
        </authorList>
    </citation>
    <scope>NUCLEOTIDE SEQUENCE</scope>
</reference>
<comment type="caution">
    <text evidence="3">The sequence shown here is derived from an EMBL/GenBank/DDBJ whole genome shotgun (WGS) entry which is preliminary data.</text>
</comment>
<keyword evidence="1" id="KW-0812">Transmembrane</keyword>
<keyword evidence="1" id="KW-1133">Transmembrane helix</keyword>
<dbReference type="AlphaFoldDB" id="A0A8S4NNM5"/>
<dbReference type="Gene3D" id="3.10.310.50">
    <property type="match status" value="1"/>
</dbReference>
<evidence type="ECO:0000256" key="2">
    <source>
        <dbReference type="SAM" id="SignalP"/>
    </source>
</evidence>
<dbReference type="GO" id="GO:0005892">
    <property type="term" value="C:acetylcholine-gated channel complex"/>
    <property type="evidence" value="ECO:0007669"/>
    <property type="project" value="InterPro"/>
</dbReference>
<feature type="chain" id="PRO_5035908796" evidence="2">
    <location>
        <begin position="34"/>
        <end position="359"/>
    </location>
</feature>
<keyword evidence="1" id="KW-0472">Membrane</keyword>
<dbReference type="EMBL" id="CAIIXF020000004">
    <property type="protein sequence ID" value="CAH1782022.1"/>
    <property type="molecule type" value="Genomic_DNA"/>
</dbReference>
<feature type="transmembrane region" description="Helical" evidence="1">
    <location>
        <begin position="336"/>
        <end position="358"/>
    </location>
</feature>
<organism evidence="3 4">
    <name type="scientific">Owenia fusiformis</name>
    <name type="common">Polychaete worm</name>
    <dbReference type="NCBI Taxonomy" id="6347"/>
    <lineage>
        <taxon>Eukaryota</taxon>
        <taxon>Metazoa</taxon>
        <taxon>Spiralia</taxon>
        <taxon>Lophotrochozoa</taxon>
        <taxon>Annelida</taxon>
        <taxon>Polychaeta</taxon>
        <taxon>Sedentaria</taxon>
        <taxon>Canalipalpata</taxon>
        <taxon>Sabellida</taxon>
        <taxon>Oweniida</taxon>
        <taxon>Oweniidae</taxon>
        <taxon>Owenia</taxon>
    </lineage>
</organism>
<dbReference type="InterPro" id="IPR033438">
    <property type="entry name" value="MOLO1"/>
</dbReference>
<evidence type="ECO:0000256" key="1">
    <source>
        <dbReference type="SAM" id="Phobius"/>
    </source>
</evidence>
<sequence length="359" mass="40582">MLRKMTKQSLKIHYLNYYASLVFLLSVIQSCKGANYPACTNKTQQYDGYPYILDENEGRMWGYCGFPDVSNDDARCGRRTRIDFERETIEYFVCDPDFILGPEEATSIDNDIIIFRGGTPGQCRFRTIKQNFTIAIALTQQMRMPDLQADGTCINDCGEIYPLLDYDLRNLTSPEDQQTIANLFAESLRSRWKAGACGNDIVIFYNREYGVVASAVGYALESTLTADVIAAIHLGAMDLLHNGNVSEGLENIVNGYYNKLRGLTPAYILLMMSAAFWTLFALFMLFFLQLGNNVEGTWSDGYALSYVGTVIYYVSFAWIFKALFNLMAFVEHFAQWWHVVFGTLVALGLIGSGVVWMML</sequence>
<feature type="signal peptide" evidence="2">
    <location>
        <begin position="1"/>
        <end position="33"/>
    </location>
</feature>
<proteinExistence type="predicted"/>
<evidence type="ECO:0000313" key="4">
    <source>
        <dbReference type="Proteomes" id="UP000749559"/>
    </source>
</evidence>
<dbReference type="PANTHER" id="PTHR33748:SF5">
    <property type="entry name" value="GROUND-LIKE DOMAIN-CONTAINING PROTEIN"/>
    <property type="match status" value="1"/>
</dbReference>
<dbReference type="OrthoDB" id="8062037at2759"/>
<accession>A0A8S4NNM5</accession>
<dbReference type="Pfam" id="PF17175">
    <property type="entry name" value="MOLO1"/>
    <property type="match status" value="1"/>
</dbReference>
<gene>
    <name evidence="3" type="ORF">OFUS_LOCUS8510</name>
</gene>
<dbReference type="PROSITE" id="PS51257">
    <property type="entry name" value="PROKAR_LIPOPROTEIN"/>
    <property type="match status" value="1"/>
</dbReference>
<keyword evidence="2" id="KW-0732">Signal</keyword>
<keyword evidence="4" id="KW-1185">Reference proteome</keyword>